<gene>
    <name evidence="1" type="ORF">AQUCO_00100100v1</name>
</gene>
<keyword evidence="2" id="KW-1185">Reference proteome</keyword>
<dbReference type="PANTHER" id="PTHR32094">
    <property type="entry name" value="FANCONI ANEMIA GROUP E PROTEIN"/>
    <property type="match status" value="1"/>
</dbReference>
<organism evidence="1 2">
    <name type="scientific">Aquilegia coerulea</name>
    <name type="common">Rocky mountain columbine</name>
    <dbReference type="NCBI Taxonomy" id="218851"/>
    <lineage>
        <taxon>Eukaryota</taxon>
        <taxon>Viridiplantae</taxon>
        <taxon>Streptophyta</taxon>
        <taxon>Embryophyta</taxon>
        <taxon>Tracheophyta</taxon>
        <taxon>Spermatophyta</taxon>
        <taxon>Magnoliopsida</taxon>
        <taxon>Ranunculales</taxon>
        <taxon>Ranunculaceae</taxon>
        <taxon>Thalictroideae</taxon>
        <taxon>Aquilegia</taxon>
    </lineage>
</organism>
<dbReference type="Proteomes" id="UP000230069">
    <property type="component" value="Unassembled WGS sequence"/>
</dbReference>
<dbReference type="GO" id="GO:0036297">
    <property type="term" value="P:interstrand cross-link repair"/>
    <property type="evidence" value="ECO:0007669"/>
    <property type="project" value="InterPro"/>
</dbReference>
<sequence length="514" mass="57548">MEAWVPLFDIFLNSPTPESEASLWLQQSFNTSTTNSTSTSSFLSLLSKPVDVAIINSSSSSASTPNSSSSHELKRIMWIQTLPNAVQSRILSFLRVDNKRFCKKDLCLLANNILRGNQQLDFWVKKAAHNLLDVVSESNYNWVSSLSLDSSDVDQVEEEFEALPSWLQNLNNAPSPMLPWLPISYDELRSCDVKDMLVDEKQDEKCTMEVEEGGDSNGMEVEDATVHIEDVPLDGDIQRKAICLKAQLVQFESAVKTITLANEICQLFCFNGGQEESRGGGGSDPLAVFSLMEPWMADDETTSILLSHLSSGGGEDILWQCQVLCAIILPKMLVLCEPASRVLVKAIVDFCKLHQKASVDALIFPVIFRKEGINTHICDVLSRIFKECLHAAHVSSFCQKLLCGEQTSRRLVYLPCHRYLISDDLVWTESLFTLLQNILNHNVYLTEDSVDNLVTVVQRLADRYSKSLKFGNFLLSLVTKCEPHLKSHKILLSEAVEHTNTFMTKSILSKLCTL</sequence>
<name>A0A2G5F8Q5_AQUCA</name>
<evidence type="ECO:0000313" key="1">
    <source>
        <dbReference type="EMBL" id="PIA64383.1"/>
    </source>
</evidence>
<dbReference type="STRING" id="218851.A0A2G5F8Q5"/>
<dbReference type="EMBL" id="KZ305018">
    <property type="protein sequence ID" value="PIA64383.1"/>
    <property type="molecule type" value="Genomic_DNA"/>
</dbReference>
<dbReference type="InParanoid" id="A0A2G5F8Q5"/>
<dbReference type="PANTHER" id="PTHR32094:SF5">
    <property type="entry name" value="FANCONI ANEMIA GROUP E PROTEIN"/>
    <property type="match status" value="1"/>
</dbReference>
<proteinExistence type="predicted"/>
<reference evidence="1 2" key="1">
    <citation type="submission" date="2017-09" db="EMBL/GenBank/DDBJ databases">
        <title>WGS assembly of Aquilegia coerulea Goldsmith.</title>
        <authorList>
            <person name="Hodges S."/>
            <person name="Kramer E."/>
            <person name="Nordborg M."/>
            <person name="Tomkins J."/>
            <person name="Borevitz J."/>
            <person name="Derieg N."/>
            <person name="Yan J."/>
            <person name="Mihaltcheva S."/>
            <person name="Hayes R.D."/>
            <person name="Rokhsar D."/>
        </authorList>
    </citation>
    <scope>NUCLEOTIDE SEQUENCE [LARGE SCALE GENOMIC DNA]</scope>
    <source>
        <strain evidence="2">cv. Goldsmith</strain>
    </source>
</reference>
<dbReference type="FunCoup" id="A0A2G5F8Q5">
    <property type="interactions" value="646"/>
</dbReference>
<evidence type="ECO:0000313" key="2">
    <source>
        <dbReference type="Proteomes" id="UP000230069"/>
    </source>
</evidence>
<dbReference type="GO" id="GO:0043240">
    <property type="term" value="C:Fanconi anaemia nuclear complex"/>
    <property type="evidence" value="ECO:0007669"/>
    <property type="project" value="InterPro"/>
</dbReference>
<dbReference type="AlphaFoldDB" id="A0A2G5F8Q5"/>
<dbReference type="Gene3D" id="1.25.40.480">
    <property type="match status" value="1"/>
</dbReference>
<accession>A0A2G5F8Q5</accession>
<protein>
    <submittedName>
        <fullName evidence="1">Uncharacterized protein</fullName>
    </submittedName>
</protein>
<dbReference type="OrthoDB" id="2449818at2759"/>
<dbReference type="InterPro" id="IPR039685">
    <property type="entry name" value="FANCE"/>
</dbReference>